<dbReference type="Pfam" id="PF01624">
    <property type="entry name" value="MutS_I"/>
    <property type="match status" value="1"/>
</dbReference>
<evidence type="ECO:0000256" key="1">
    <source>
        <dbReference type="ARBA" id="ARBA00006271"/>
    </source>
</evidence>
<feature type="domain" description="DNA mismatch repair proteins mutS family" evidence="12">
    <location>
        <begin position="692"/>
        <end position="708"/>
    </location>
</feature>
<dbReference type="InterPro" id="IPR007860">
    <property type="entry name" value="DNA_mmatch_repair_MutS_con_dom"/>
</dbReference>
<dbReference type="FunFam" id="3.40.1170.10:FF:000001">
    <property type="entry name" value="DNA mismatch repair protein MutS"/>
    <property type="match status" value="1"/>
</dbReference>
<evidence type="ECO:0000256" key="6">
    <source>
        <dbReference type="ARBA" id="ARBA00023125"/>
    </source>
</evidence>
<accession>A0A2U2AJP4</accession>
<comment type="similarity">
    <text evidence="1 9 10">Belongs to the DNA mismatch repair MutS family.</text>
</comment>
<dbReference type="SUPFAM" id="SSF48334">
    <property type="entry name" value="DNA repair protein MutS, domain III"/>
    <property type="match status" value="1"/>
</dbReference>
<dbReference type="InterPro" id="IPR016151">
    <property type="entry name" value="DNA_mismatch_repair_MutS_N"/>
</dbReference>
<dbReference type="HAMAP" id="MF_00096">
    <property type="entry name" value="MutS"/>
    <property type="match status" value="1"/>
</dbReference>
<dbReference type="GO" id="GO:0140664">
    <property type="term" value="F:ATP-dependent DNA damage sensor activity"/>
    <property type="evidence" value="ECO:0007669"/>
    <property type="project" value="InterPro"/>
</dbReference>
<dbReference type="AlphaFoldDB" id="A0A2U2AJP4"/>
<keyword evidence="7 9" id="KW-0234">DNA repair</keyword>
<dbReference type="Gene3D" id="6.10.140.430">
    <property type="match status" value="1"/>
</dbReference>
<feature type="binding site" evidence="9">
    <location>
        <begin position="618"/>
        <end position="625"/>
    </location>
    <ligand>
        <name>ATP</name>
        <dbReference type="ChEBI" id="CHEBI:30616"/>
    </ligand>
</feature>
<dbReference type="InterPro" id="IPR007696">
    <property type="entry name" value="DNA_mismatch_repair_MutS_core"/>
</dbReference>
<dbReference type="SMART" id="SM00534">
    <property type="entry name" value="MUTSac"/>
    <property type="match status" value="1"/>
</dbReference>
<dbReference type="InterPro" id="IPR000432">
    <property type="entry name" value="DNA_mismatch_repair_MutS_C"/>
</dbReference>
<name>A0A2U2AJP4_9GAMM</name>
<dbReference type="GO" id="GO:0003684">
    <property type="term" value="F:damaged DNA binding"/>
    <property type="evidence" value="ECO:0007669"/>
    <property type="project" value="UniProtKB-UniRule"/>
</dbReference>
<dbReference type="InterPro" id="IPR036678">
    <property type="entry name" value="MutS_con_dom_sf"/>
</dbReference>
<dbReference type="Pfam" id="PF05192">
    <property type="entry name" value="MutS_III"/>
    <property type="match status" value="1"/>
</dbReference>
<evidence type="ECO:0000256" key="4">
    <source>
        <dbReference type="ARBA" id="ARBA00022763"/>
    </source>
</evidence>
<comment type="caution">
    <text evidence="13">The sequence shown here is derived from an EMBL/GenBank/DDBJ whole genome shotgun (WGS) entry which is preliminary data.</text>
</comment>
<dbReference type="CDD" id="cd03284">
    <property type="entry name" value="ABC_MutS1"/>
    <property type="match status" value="1"/>
</dbReference>
<keyword evidence="14" id="KW-1185">Reference proteome</keyword>
<dbReference type="GO" id="GO:0005524">
    <property type="term" value="F:ATP binding"/>
    <property type="evidence" value="ECO:0007669"/>
    <property type="project" value="UniProtKB-UniRule"/>
</dbReference>
<dbReference type="Gene3D" id="1.10.1420.10">
    <property type="match status" value="2"/>
</dbReference>
<feature type="compositionally biased region" description="Polar residues" evidence="11">
    <location>
        <begin position="823"/>
        <end position="854"/>
    </location>
</feature>
<gene>
    <name evidence="9 13" type="primary">mutS</name>
    <name evidence="13" type="ORF">DC082_06320</name>
</gene>
<dbReference type="Pfam" id="PF00488">
    <property type="entry name" value="MutS_V"/>
    <property type="match status" value="1"/>
</dbReference>
<evidence type="ECO:0000313" key="14">
    <source>
        <dbReference type="Proteomes" id="UP000244948"/>
    </source>
</evidence>
<dbReference type="PROSITE" id="PS00486">
    <property type="entry name" value="DNA_MISMATCH_REPAIR_2"/>
    <property type="match status" value="1"/>
</dbReference>
<evidence type="ECO:0000256" key="7">
    <source>
        <dbReference type="ARBA" id="ARBA00023204"/>
    </source>
</evidence>
<dbReference type="EMBL" id="QEWR01000003">
    <property type="protein sequence ID" value="PWD83037.1"/>
    <property type="molecule type" value="Genomic_DNA"/>
</dbReference>
<dbReference type="SUPFAM" id="SSF53150">
    <property type="entry name" value="DNA repair protein MutS, domain II"/>
    <property type="match status" value="1"/>
</dbReference>
<evidence type="ECO:0000256" key="11">
    <source>
        <dbReference type="SAM" id="MobiDB-lite"/>
    </source>
</evidence>
<keyword evidence="4 9" id="KW-0227">DNA damage</keyword>
<dbReference type="Gene3D" id="3.40.50.300">
    <property type="entry name" value="P-loop containing nucleotide triphosphate hydrolases"/>
    <property type="match status" value="1"/>
</dbReference>
<dbReference type="Pfam" id="PF05190">
    <property type="entry name" value="MutS_IV"/>
    <property type="match status" value="1"/>
</dbReference>
<dbReference type="SUPFAM" id="SSF52540">
    <property type="entry name" value="P-loop containing nucleoside triphosphate hydrolases"/>
    <property type="match status" value="1"/>
</dbReference>
<dbReference type="SMART" id="SM00533">
    <property type="entry name" value="MUTSd"/>
    <property type="match status" value="1"/>
</dbReference>
<dbReference type="InterPro" id="IPR027417">
    <property type="entry name" value="P-loop_NTPase"/>
</dbReference>
<dbReference type="InterPro" id="IPR007695">
    <property type="entry name" value="DNA_mismatch_repair_MutS-lik_N"/>
</dbReference>
<evidence type="ECO:0000256" key="10">
    <source>
        <dbReference type="RuleBase" id="RU003756"/>
    </source>
</evidence>
<evidence type="ECO:0000256" key="5">
    <source>
        <dbReference type="ARBA" id="ARBA00022840"/>
    </source>
</evidence>
<dbReference type="PANTHER" id="PTHR11361">
    <property type="entry name" value="DNA MISMATCH REPAIR PROTEIN MUTS FAMILY MEMBER"/>
    <property type="match status" value="1"/>
</dbReference>
<dbReference type="InterPro" id="IPR036187">
    <property type="entry name" value="DNA_mismatch_repair_MutS_sf"/>
</dbReference>
<evidence type="ECO:0000256" key="3">
    <source>
        <dbReference type="ARBA" id="ARBA00022741"/>
    </source>
</evidence>
<dbReference type="InterPro" id="IPR017261">
    <property type="entry name" value="DNA_mismatch_repair_MutS/MSH"/>
</dbReference>
<dbReference type="Gene3D" id="3.40.1170.10">
    <property type="entry name" value="DNA repair protein MutS, domain I"/>
    <property type="match status" value="1"/>
</dbReference>
<sequence length="900" mass="102268">MTERKQDLKAHTPMMQQYWEIKERYPNMLLFYRLGDFYELFYDDAKKAARLLDITLTQRGNSAGAPIPMAGIPHHSSESYLARLLKQGESVAICEQVGEVTGKGPVERDVVRILTPGTLTDDYLLDAKNESITVALDQVEDQWLIAWINLAAAEFAVMPPLSTEAMTAELLRIKPSEIVVRESLTIPGKIRSLCHFTPYPDWHFDQARNYTLLCEHFKTQSLQGFSIADHDLGTQVAGALLTYVKETQKDPLNYIDQITLESIDDAVILDMTTRRNLEIERTLYGETHHTVRALLDECQTPMGSRLLSRWLNRPLRDHQVLNQRLDLIEALEAERDHQTILEALAEIGDLERLVTRIVLKTARPRDLTQLRKILQNTPQIVEAVADNGEIAKIDPIWLDWLKPQAELCDLLERAIVDEPPLLIRDGGVIREGYNSDLDELLNLSTKGDQYLLNLETEERERLNIPTLKVGYNRVHGYYIEVSKVHSDKVPAEYVRRQTLKDVERYIYPELKEFENKILSAKERSLALEKALWDQLLNEIEPYQTELRLLSDALSHIDIFITLGKLKNRYNWCRPQFNKKLGIEIVKGRHPIVERTLSRPFIPNDLTINPESNMLIVTGPNMGGKSTYMRQTALIVLLAHIGCFVPAERVELGPIDRIFTRIGAQDDLNSEQSTFMVEMTETATILNAATAQSLVLMDEVGRGTSTLDGLSLAWSSAVYLTEKAKAMTIFATHYFEMTELEELYPTVRNLHLDAVEYKDEIIFMHEVKPGAASKSYGLQVAALAGVPKVVINAAKAKLAELEESFQAATQRHQKAEDADREVNQEQTSSSSTSDNAQKLNKAPSQTKKSAPQYESPQAELPLFMETIPSEVEEEIKNLDPNDLTPRMALDLIYQWQKKLRS</sequence>
<dbReference type="Proteomes" id="UP000244948">
    <property type="component" value="Unassembled WGS sequence"/>
</dbReference>
<dbReference type="GO" id="GO:0005829">
    <property type="term" value="C:cytosol"/>
    <property type="evidence" value="ECO:0007669"/>
    <property type="project" value="TreeGrafter"/>
</dbReference>
<evidence type="ECO:0000256" key="2">
    <source>
        <dbReference type="ARBA" id="ARBA00021982"/>
    </source>
</evidence>
<dbReference type="Gene3D" id="3.30.420.110">
    <property type="entry name" value="MutS, connector domain"/>
    <property type="match status" value="1"/>
</dbReference>
<dbReference type="Pfam" id="PF05188">
    <property type="entry name" value="MutS_II"/>
    <property type="match status" value="1"/>
</dbReference>
<keyword evidence="6 9" id="KW-0238">DNA-binding</keyword>
<keyword evidence="5 9" id="KW-0067">ATP-binding</keyword>
<dbReference type="InterPro" id="IPR045076">
    <property type="entry name" value="MutS"/>
</dbReference>
<dbReference type="InterPro" id="IPR007861">
    <property type="entry name" value="DNA_mismatch_repair_MutS_clamp"/>
</dbReference>
<proteinExistence type="inferred from homology"/>
<evidence type="ECO:0000256" key="9">
    <source>
        <dbReference type="HAMAP-Rule" id="MF_00096"/>
    </source>
</evidence>
<evidence type="ECO:0000313" key="13">
    <source>
        <dbReference type="EMBL" id="PWD83037.1"/>
    </source>
</evidence>
<feature type="compositionally biased region" description="Basic and acidic residues" evidence="11">
    <location>
        <begin position="812"/>
        <end position="822"/>
    </location>
</feature>
<dbReference type="SUPFAM" id="SSF55271">
    <property type="entry name" value="DNA repair protein MutS, domain I"/>
    <property type="match status" value="1"/>
</dbReference>
<organism evidence="13 14">
    <name type="scientific">Ignatzschineria indica</name>
    <dbReference type="NCBI Taxonomy" id="472583"/>
    <lineage>
        <taxon>Bacteria</taxon>
        <taxon>Pseudomonadati</taxon>
        <taxon>Pseudomonadota</taxon>
        <taxon>Gammaproteobacteria</taxon>
        <taxon>Cardiobacteriales</taxon>
        <taxon>Ignatzschineriaceae</taxon>
        <taxon>Ignatzschineria</taxon>
    </lineage>
</organism>
<dbReference type="RefSeq" id="WP_109236252.1">
    <property type="nucleotide sequence ID" value="NZ_BMXZ01000002.1"/>
</dbReference>
<evidence type="ECO:0000259" key="12">
    <source>
        <dbReference type="PROSITE" id="PS00486"/>
    </source>
</evidence>
<dbReference type="InterPro" id="IPR005748">
    <property type="entry name" value="DNA_mismatch_repair_MutS"/>
</dbReference>
<dbReference type="GO" id="GO:0030983">
    <property type="term" value="F:mismatched DNA binding"/>
    <property type="evidence" value="ECO:0007669"/>
    <property type="project" value="InterPro"/>
</dbReference>
<dbReference type="GO" id="GO:0006298">
    <property type="term" value="P:mismatch repair"/>
    <property type="evidence" value="ECO:0007669"/>
    <property type="project" value="UniProtKB-UniRule"/>
</dbReference>
<dbReference type="NCBIfam" id="NF003810">
    <property type="entry name" value="PRK05399.1"/>
    <property type="match status" value="1"/>
</dbReference>
<comment type="function">
    <text evidence="8 9">This protein is involved in the repair of mismatches in DNA. It is possible that it carries out the mismatch recognition step. This protein has a weak ATPase activity.</text>
</comment>
<dbReference type="NCBIfam" id="TIGR01070">
    <property type="entry name" value="mutS1"/>
    <property type="match status" value="1"/>
</dbReference>
<dbReference type="PANTHER" id="PTHR11361:SF34">
    <property type="entry name" value="DNA MISMATCH REPAIR PROTEIN MSH1, MITOCHONDRIAL"/>
    <property type="match status" value="1"/>
</dbReference>
<dbReference type="FunFam" id="3.40.50.300:FF:000870">
    <property type="entry name" value="MutS protein homolog 4"/>
    <property type="match status" value="1"/>
</dbReference>
<evidence type="ECO:0000256" key="8">
    <source>
        <dbReference type="ARBA" id="ARBA00024647"/>
    </source>
</evidence>
<dbReference type="PIRSF" id="PIRSF037677">
    <property type="entry name" value="DNA_mis_repair_Msh6"/>
    <property type="match status" value="1"/>
</dbReference>
<keyword evidence="3 9" id="KW-0547">Nucleotide-binding</keyword>
<feature type="region of interest" description="Disordered" evidence="11">
    <location>
        <begin position="808"/>
        <end position="859"/>
    </location>
</feature>
<dbReference type="FunFam" id="1.10.1420.10:FF:000002">
    <property type="entry name" value="DNA mismatch repair protein MutS"/>
    <property type="match status" value="1"/>
</dbReference>
<protein>
    <recommendedName>
        <fullName evidence="2 9">DNA mismatch repair protein MutS</fullName>
    </recommendedName>
</protein>
<reference evidence="13 14" key="1">
    <citation type="journal article" date="2018" name="Genome Announc.">
        <title>Ignatzschineria cameli sp. nov., isolated from necrotic foot tissue of dromedaries (Camelus dromedarius) and associated maggots (Wohlfahrtia species) in Dubai.</title>
        <authorList>
            <person name="Tsang C.C."/>
            <person name="Tang J.Y."/>
            <person name="Fong J.Y."/>
            <person name="Kinne J."/>
            <person name="Lee H.H."/>
            <person name="Joseph M."/>
            <person name="Jose S."/>
            <person name="Schuster R.K."/>
            <person name="Tang Y."/>
            <person name="Sivakumar S."/>
            <person name="Chen J.H."/>
            <person name="Teng J.L."/>
            <person name="Lau S.K."/>
            <person name="Wernery U."/>
            <person name="Woo P.C."/>
        </authorList>
    </citation>
    <scope>NUCLEOTIDE SEQUENCE [LARGE SCALE GENOMIC DNA]</scope>
    <source>
        <strain evidence="13 14">KCTC 22643</strain>
    </source>
</reference>